<gene>
    <name evidence="6" type="ORF">O181_075974</name>
</gene>
<name>A0A9Q3IEZ5_9BASI</name>
<proteinExistence type="inferred from homology"/>
<accession>A0A9Q3IEZ5</accession>
<sequence length="136" mass="15942">MLMNTSEAFGAFRLVIHQHVYPTTANVFWSHSNHYHHAAARNGFCEPLDTSSWKPRVSRRWTPMTIVLICVPLLTFGLGTWEVQRLGWKCNLIKDLEHKMSIEPITLPMQINPTIVPEFEYRKVKFIGRFDHSKEY</sequence>
<keyword evidence="7" id="KW-1185">Reference proteome</keyword>
<comment type="similarity">
    <text evidence="5">Belongs to the SURF1 family.</text>
</comment>
<dbReference type="PANTHER" id="PTHR23427">
    <property type="entry name" value="SURFEIT LOCUS PROTEIN"/>
    <property type="match status" value="1"/>
</dbReference>
<dbReference type="PROSITE" id="PS50895">
    <property type="entry name" value="SURF1"/>
    <property type="match status" value="1"/>
</dbReference>
<evidence type="ECO:0000313" key="6">
    <source>
        <dbReference type="EMBL" id="MBW0536259.1"/>
    </source>
</evidence>
<evidence type="ECO:0000256" key="5">
    <source>
        <dbReference type="RuleBase" id="RU363076"/>
    </source>
</evidence>
<keyword evidence="5" id="KW-0999">Mitochondrion inner membrane</keyword>
<dbReference type="GO" id="GO:0033617">
    <property type="term" value="P:mitochondrial respiratory chain complex IV assembly"/>
    <property type="evidence" value="ECO:0007669"/>
    <property type="project" value="TreeGrafter"/>
</dbReference>
<keyword evidence="5" id="KW-0496">Mitochondrion</keyword>
<dbReference type="Proteomes" id="UP000765509">
    <property type="component" value="Unassembled WGS sequence"/>
</dbReference>
<organism evidence="6 7">
    <name type="scientific">Austropuccinia psidii MF-1</name>
    <dbReference type="NCBI Taxonomy" id="1389203"/>
    <lineage>
        <taxon>Eukaryota</taxon>
        <taxon>Fungi</taxon>
        <taxon>Dikarya</taxon>
        <taxon>Basidiomycota</taxon>
        <taxon>Pucciniomycotina</taxon>
        <taxon>Pucciniomycetes</taxon>
        <taxon>Pucciniales</taxon>
        <taxon>Sphaerophragmiaceae</taxon>
        <taxon>Austropuccinia</taxon>
    </lineage>
</organism>
<keyword evidence="2" id="KW-0812">Transmembrane</keyword>
<dbReference type="GO" id="GO:0005743">
    <property type="term" value="C:mitochondrial inner membrane"/>
    <property type="evidence" value="ECO:0007669"/>
    <property type="project" value="UniProtKB-SubCell"/>
</dbReference>
<evidence type="ECO:0000256" key="3">
    <source>
        <dbReference type="ARBA" id="ARBA00022989"/>
    </source>
</evidence>
<evidence type="ECO:0000313" key="7">
    <source>
        <dbReference type="Proteomes" id="UP000765509"/>
    </source>
</evidence>
<evidence type="ECO:0000256" key="2">
    <source>
        <dbReference type="ARBA" id="ARBA00022692"/>
    </source>
</evidence>
<keyword evidence="4" id="KW-0472">Membrane</keyword>
<dbReference type="Pfam" id="PF02104">
    <property type="entry name" value="SURF1"/>
    <property type="match status" value="1"/>
</dbReference>
<keyword evidence="3" id="KW-1133">Transmembrane helix</keyword>
<comment type="caution">
    <text evidence="6">The sequence shown here is derived from an EMBL/GenBank/DDBJ whole genome shotgun (WGS) entry which is preliminary data.</text>
</comment>
<dbReference type="PANTHER" id="PTHR23427:SF2">
    <property type="entry name" value="SURFEIT LOCUS PROTEIN 1"/>
    <property type="match status" value="1"/>
</dbReference>
<reference evidence="6" key="1">
    <citation type="submission" date="2021-03" db="EMBL/GenBank/DDBJ databases">
        <title>Draft genome sequence of rust myrtle Austropuccinia psidii MF-1, a brazilian biotype.</title>
        <authorList>
            <person name="Quecine M.C."/>
            <person name="Pachon D.M.R."/>
            <person name="Bonatelli M.L."/>
            <person name="Correr F.H."/>
            <person name="Franceschini L.M."/>
            <person name="Leite T.F."/>
            <person name="Margarido G.R.A."/>
            <person name="Almeida C.A."/>
            <person name="Ferrarezi J.A."/>
            <person name="Labate C.A."/>
        </authorList>
    </citation>
    <scope>NUCLEOTIDE SEQUENCE</scope>
    <source>
        <strain evidence="6">MF-1</strain>
    </source>
</reference>
<dbReference type="OrthoDB" id="10040024at2759"/>
<dbReference type="InterPro" id="IPR045214">
    <property type="entry name" value="Surf1/Surf4"/>
</dbReference>
<evidence type="ECO:0000256" key="1">
    <source>
        <dbReference type="ARBA" id="ARBA00004370"/>
    </source>
</evidence>
<evidence type="ECO:0000256" key="4">
    <source>
        <dbReference type="ARBA" id="ARBA00023136"/>
    </source>
</evidence>
<protein>
    <recommendedName>
        <fullName evidence="5">SURF1-like protein</fullName>
    </recommendedName>
</protein>
<dbReference type="InterPro" id="IPR002994">
    <property type="entry name" value="Surf1/Shy1"/>
</dbReference>
<dbReference type="AlphaFoldDB" id="A0A9Q3IEZ5"/>
<comment type="subcellular location">
    <subcellularLocation>
        <location evidence="1">Membrane</location>
    </subcellularLocation>
    <subcellularLocation>
        <location evidence="5">Mitochondrion inner membrane</location>
        <topology evidence="5">Multi-pass membrane protein</topology>
    </subcellularLocation>
</comment>
<comment type="function">
    <text evidence="5">Probably involved in the biogenesis of the COX complex.</text>
</comment>
<dbReference type="EMBL" id="AVOT02041001">
    <property type="protein sequence ID" value="MBW0536259.1"/>
    <property type="molecule type" value="Genomic_DNA"/>
</dbReference>